<feature type="compositionally biased region" description="Low complexity" evidence="1">
    <location>
        <begin position="107"/>
        <end position="131"/>
    </location>
</feature>
<reference evidence="2" key="1">
    <citation type="submission" date="2021-06" db="EMBL/GenBank/DDBJ databases">
        <authorList>
            <person name="Hodson N. C."/>
            <person name="Mongue J. A."/>
            <person name="Jaron S. K."/>
        </authorList>
    </citation>
    <scope>NUCLEOTIDE SEQUENCE</scope>
</reference>
<feature type="non-terminal residue" evidence="2">
    <location>
        <position position="155"/>
    </location>
</feature>
<keyword evidence="3" id="KW-1185">Reference proteome</keyword>
<evidence type="ECO:0000313" key="2">
    <source>
        <dbReference type="EMBL" id="CAG7786604.1"/>
    </source>
</evidence>
<name>A0A8J2L324_9HEXA</name>
<dbReference type="Proteomes" id="UP000708208">
    <property type="component" value="Unassembled WGS sequence"/>
</dbReference>
<dbReference type="AlphaFoldDB" id="A0A8J2L324"/>
<evidence type="ECO:0000256" key="1">
    <source>
        <dbReference type="SAM" id="MobiDB-lite"/>
    </source>
</evidence>
<evidence type="ECO:0000313" key="3">
    <source>
        <dbReference type="Proteomes" id="UP000708208"/>
    </source>
</evidence>
<proteinExistence type="predicted"/>
<protein>
    <submittedName>
        <fullName evidence="2">Uncharacterized protein</fullName>
    </submittedName>
</protein>
<comment type="caution">
    <text evidence="2">The sequence shown here is derived from an EMBL/GenBank/DDBJ whole genome shotgun (WGS) entry which is preliminary data.</text>
</comment>
<gene>
    <name evidence="2" type="ORF">AFUS01_LOCUS25166</name>
</gene>
<organism evidence="2 3">
    <name type="scientific">Allacma fusca</name>
    <dbReference type="NCBI Taxonomy" id="39272"/>
    <lineage>
        <taxon>Eukaryota</taxon>
        <taxon>Metazoa</taxon>
        <taxon>Ecdysozoa</taxon>
        <taxon>Arthropoda</taxon>
        <taxon>Hexapoda</taxon>
        <taxon>Collembola</taxon>
        <taxon>Symphypleona</taxon>
        <taxon>Sminthuridae</taxon>
        <taxon>Allacma</taxon>
    </lineage>
</organism>
<sequence>MNSSRDYYYEHEYHDYETFYRRLSDPSEVSSGASDTGPPTPDRVPIYDALPRAGSLSRHDDSDSGNSSDRTPGEVRLEMGEDEDGEPHLVLSPSLPSRDTFRKAHPSSSSASSSDESGTSSSGGSHGSNHSKVMLVSGDSQNMVVDLSAVPPDLR</sequence>
<feature type="region of interest" description="Disordered" evidence="1">
    <location>
        <begin position="25"/>
        <end position="155"/>
    </location>
</feature>
<accession>A0A8J2L324</accession>
<dbReference type="EMBL" id="CAJVCH010321407">
    <property type="protein sequence ID" value="CAG7786604.1"/>
    <property type="molecule type" value="Genomic_DNA"/>
</dbReference>